<feature type="compositionally biased region" description="Basic and acidic residues" evidence="2">
    <location>
        <begin position="714"/>
        <end position="737"/>
    </location>
</feature>
<name>A0A6G1U294_9BACT</name>
<protein>
    <submittedName>
        <fullName evidence="4">Tape measure protein</fullName>
    </submittedName>
</protein>
<organism evidence="4 5">
    <name type="scientific">Segatella copri</name>
    <dbReference type="NCBI Taxonomy" id="165179"/>
    <lineage>
        <taxon>Bacteria</taxon>
        <taxon>Pseudomonadati</taxon>
        <taxon>Bacteroidota</taxon>
        <taxon>Bacteroidia</taxon>
        <taxon>Bacteroidales</taxon>
        <taxon>Prevotellaceae</taxon>
        <taxon>Segatella</taxon>
    </lineage>
</organism>
<keyword evidence="1" id="KW-0175">Coiled coil</keyword>
<dbReference type="PANTHER" id="PTHR47372:SF11">
    <property type="entry name" value="RE19971P"/>
    <property type="match status" value="1"/>
</dbReference>
<feature type="region of interest" description="Disordered" evidence="2">
    <location>
        <begin position="1020"/>
        <end position="1062"/>
    </location>
</feature>
<accession>A0A6G1U294</accession>
<feature type="region of interest" description="Disordered" evidence="2">
    <location>
        <begin position="649"/>
        <end position="681"/>
    </location>
</feature>
<feature type="coiled-coil region" evidence="1">
    <location>
        <begin position="1167"/>
        <end position="1220"/>
    </location>
</feature>
<gene>
    <name evidence="4" type="ORF">F7D73_10010</name>
</gene>
<feature type="compositionally biased region" description="Polar residues" evidence="2">
    <location>
        <begin position="1432"/>
        <end position="1446"/>
    </location>
</feature>
<feature type="coiled-coil region" evidence="1">
    <location>
        <begin position="398"/>
        <end position="433"/>
    </location>
</feature>
<feature type="domain" description="Tape measure protein N-terminal" evidence="3">
    <location>
        <begin position="108"/>
        <end position="292"/>
    </location>
</feature>
<feature type="region of interest" description="Disordered" evidence="2">
    <location>
        <begin position="697"/>
        <end position="743"/>
    </location>
</feature>
<evidence type="ECO:0000313" key="4">
    <source>
        <dbReference type="EMBL" id="MQN81275.1"/>
    </source>
</evidence>
<reference evidence="4 5" key="1">
    <citation type="submission" date="2019-09" db="EMBL/GenBank/DDBJ databases">
        <title>Distinct polysaccharide growth profiles of human intestinal Prevotella copri isolates.</title>
        <authorList>
            <person name="Fehlner-Peach H."/>
            <person name="Magnabosco C."/>
            <person name="Raghavan V."/>
            <person name="Scher J.U."/>
            <person name="Tett A."/>
            <person name="Cox L.M."/>
            <person name="Gottsegen C."/>
            <person name="Watters A."/>
            <person name="Wiltshire- Gordon J.D."/>
            <person name="Segata N."/>
            <person name="Bonneau R."/>
            <person name="Littman D.R."/>
        </authorList>
    </citation>
    <scope>NUCLEOTIDE SEQUENCE [LARGE SCALE GENOMIC DNA]</scope>
    <source>
        <strain evidence="5">iA622</strain>
    </source>
</reference>
<evidence type="ECO:0000313" key="5">
    <source>
        <dbReference type="Proteomes" id="UP000480425"/>
    </source>
</evidence>
<feature type="compositionally biased region" description="Polar residues" evidence="2">
    <location>
        <begin position="699"/>
        <end position="709"/>
    </location>
</feature>
<dbReference type="Proteomes" id="UP000480425">
    <property type="component" value="Unassembled WGS sequence"/>
</dbReference>
<proteinExistence type="predicted"/>
<dbReference type="Pfam" id="PF20155">
    <property type="entry name" value="TMP_3"/>
    <property type="match status" value="1"/>
</dbReference>
<dbReference type="InterPro" id="IPR013491">
    <property type="entry name" value="Tape_meas_N"/>
</dbReference>
<dbReference type="RefSeq" id="WP_153124361.1">
    <property type="nucleotide sequence ID" value="NZ_VZCB01000079.1"/>
</dbReference>
<evidence type="ECO:0000259" key="3">
    <source>
        <dbReference type="Pfam" id="PF20155"/>
    </source>
</evidence>
<sequence length="1531" mass="169897">MADFDNGREGFSIGIDDSQLQSDAEKVVQQFDNIGRRATQAGQKIDSAFNGVSTEALQQETKAAEDKIHDLGNATKSETEKMDASLKKIAAGIGAYFSIQRLTQFESKVISIRSEMESLQTSFKTLAGEQVGGELFEQIKEYELRTPMIMQDLASGAQTMLAFNIPAQDVMQHLKAIGDISMGDSEKFKSLTLAFSQMSATGKLMGQDLLQMINAGFNPLQVISEQTGKSIGQLKEEMEKGAISTKMVQDAFHAAASEGGQFNGMLEAQSKTLKGAISNLEGAWQYMLNDIGEAQEGLIVGSIDMAQKIIANYQQVGQIIMGLITTYGIYKAAVVTAIAAEKLHIETLTIAKVRIAVVEKVQAALNATMLANPYVAAATVLGVLVGVLVACHDSTTAEEKAQADLNATMETARQKQQEYNEETDRAIERAQQDEDATHGRRKAMNLLIQRYPAIIKKYIDEEGHLRDILKLKREIAAQDGLNRVRSLRTEKNDSDRATRAFKLQQQARNKAISAGMGASQYRQFLTGSQQAEVDWANKWYENKRGIKWYSPHKGTIEERIKYAQDSAVGANKNVARELTTQNADKFAETFKDMTKHQLQQVINTLTKGKRTGKNVRFNLKGLGNYAYSQSDILSMLTKAQGIAAARTRSKTTYNKSDWEKQQKEAQAKLDQMADSQKGSKEWNQQVSLVKEAQDHIASRTVSTHQSRTTAAHKQQTEAEKAAKEQAKANEKTAEETYRYSQQQEQQQKANQLLQAQAIVDAMQEGEAKKLAQLDLNYKKEKEAIDKEEQSLLQAKIDHAKNLWDADPKHEKQGFYATGQQKAIKLTDEEKAGITAKKQSLDATTTQQRSELIKALLDKYDDENEKAEKTRKAITDDIAQLTKLRDEAEKLGQNDIAKNYEHKRQQAAQALEENIQSVYLEELKKSIDWDAVFNNLDRQTTEQLKATRDKLTSYKNSKEYQQATPENKKVVSTAIDQLNDAIIKGSGIFGNLAENCQAYEKASERYTTALQELNIALSEFDDIEDSDAPEEAKEAAKKKVEAAQKKADDAKKDKDTSKVNRDKSFDTTTDNLIQLSQAITQLGSTSEMSLSELGNVASNVANVFEKAGSKIGGIIGAILSLLDAIQKQGLFKFVGNVFQSVFGAVGGVFRSLTGSKLFGTDTSIEDTISDLTKSNQDLESAVTRLTEVMKDKAGQEATDTYQRAKKNLEDATANKQEILRDTGGAYSNGFIGIGGKHSSNSHINESMSSADWQRISQITGENVRSASDFWNLTSEQMAKVADEATDLWSKIKNASNDGYKSNASNMDEYIEYYKKLIDLQNDYNEAVTNLSFDNTRDGLKELLSDTTKGVKDATKKVKEYMEEAVLTYITKTTLAKDMQDWYTQFASAMADGKLDQSEKTDLQKKYEEAYRKGEQARDNAYAAAGIDPKEDYTQSSTSATLSGATQDQQDETNGRLTSIQNSLSIVADAVQQQVENNAIIANSAAIIRSNMDDMMEMQIQAVGYLEKIERHTSELPSMNQKLEKIRKNTEKL</sequence>
<evidence type="ECO:0000256" key="2">
    <source>
        <dbReference type="SAM" id="MobiDB-lite"/>
    </source>
</evidence>
<dbReference type="OrthoDB" id="1414895at2"/>
<dbReference type="PANTHER" id="PTHR47372">
    <property type="entry name" value="DAUER UP-REGULATED-RELATED"/>
    <property type="match status" value="1"/>
</dbReference>
<feature type="compositionally biased region" description="Basic and acidic residues" evidence="2">
    <location>
        <begin position="656"/>
        <end position="667"/>
    </location>
</feature>
<dbReference type="NCBIfam" id="TIGR02675">
    <property type="entry name" value="tape_meas_nterm"/>
    <property type="match status" value="1"/>
</dbReference>
<feature type="coiled-coil region" evidence="1">
    <location>
        <begin position="849"/>
        <end position="890"/>
    </location>
</feature>
<feature type="coiled-coil region" evidence="1">
    <location>
        <begin position="770"/>
        <end position="797"/>
    </location>
</feature>
<dbReference type="EMBL" id="VZCB01000079">
    <property type="protein sequence ID" value="MQN81275.1"/>
    <property type="molecule type" value="Genomic_DNA"/>
</dbReference>
<feature type="region of interest" description="Disordered" evidence="2">
    <location>
        <begin position="1427"/>
        <end position="1454"/>
    </location>
</feature>
<feature type="compositionally biased region" description="Basic and acidic residues" evidence="2">
    <location>
        <begin position="1029"/>
        <end position="1062"/>
    </location>
</feature>
<comment type="caution">
    <text evidence="4">The sequence shown here is derived from an EMBL/GenBank/DDBJ whole genome shotgun (WGS) entry which is preliminary data.</text>
</comment>
<evidence type="ECO:0000256" key="1">
    <source>
        <dbReference type="SAM" id="Coils"/>
    </source>
</evidence>